<dbReference type="STRING" id="908809.ABG79_02432"/>
<evidence type="ECO:0008006" key="3">
    <source>
        <dbReference type="Google" id="ProtNLM"/>
    </source>
</evidence>
<accession>A0A0R3JU48</accession>
<evidence type="ECO:0000313" key="1">
    <source>
        <dbReference type="EMBL" id="KRQ85789.1"/>
    </source>
</evidence>
<dbReference type="AlphaFoldDB" id="A0A0R3JU48"/>
<reference evidence="1 2" key="1">
    <citation type="submission" date="2015-09" db="EMBL/GenBank/DDBJ databases">
        <title>Draft genome sequence of a Caloramator mitchellensis, a moderate thermophile from the Great Artesian Basin of Australia.</title>
        <authorList>
            <person name="Patel B.K."/>
        </authorList>
    </citation>
    <scope>NUCLEOTIDE SEQUENCE [LARGE SCALE GENOMIC DNA]</scope>
    <source>
        <strain evidence="1 2">VF08</strain>
    </source>
</reference>
<protein>
    <recommendedName>
        <fullName evidence="3">Methyl-accepting chemotaxis protein (MCP) signaling domain protein</fullName>
    </recommendedName>
</protein>
<organism evidence="1 2">
    <name type="scientific">Caloramator mitchellensis</name>
    <dbReference type="NCBI Taxonomy" id="908809"/>
    <lineage>
        <taxon>Bacteria</taxon>
        <taxon>Bacillati</taxon>
        <taxon>Bacillota</taxon>
        <taxon>Clostridia</taxon>
        <taxon>Eubacteriales</taxon>
        <taxon>Clostridiaceae</taxon>
        <taxon>Caloramator</taxon>
    </lineage>
</organism>
<dbReference type="EMBL" id="LKHP01000032">
    <property type="protein sequence ID" value="KRQ85789.1"/>
    <property type="molecule type" value="Genomic_DNA"/>
</dbReference>
<dbReference type="SUPFAM" id="SSF58104">
    <property type="entry name" value="Methyl-accepting chemotaxis protein (MCP) signaling domain"/>
    <property type="match status" value="1"/>
</dbReference>
<gene>
    <name evidence="1" type="ORF">ABG79_02432</name>
</gene>
<name>A0A0R3JU48_CALMK</name>
<evidence type="ECO:0000313" key="2">
    <source>
        <dbReference type="Proteomes" id="UP000052015"/>
    </source>
</evidence>
<proteinExistence type="predicted"/>
<dbReference type="Gene3D" id="1.10.287.950">
    <property type="entry name" value="Methyl-accepting chemotaxis protein"/>
    <property type="match status" value="1"/>
</dbReference>
<dbReference type="Proteomes" id="UP000052015">
    <property type="component" value="Unassembled WGS sequence"/>
</dbReference>
<keyword evidence="2" id="KW-1185">Reference proteome</keyword>
<comment type="caution">
    <text evidence="1">The sequence shown here is derived from an EMBL/GenBank/DDBJ whole genome shotgun (WGS) entry which is preliminary data.</text>
</comment>
<sequence>MAKSIVNTVNNVTIQANEVAESTELQLKEVQNLNKYTAEINSVVANNIKYVEKTVEKTKEVSTLIKDIKNVIEELKEI</sequence>